<gene>
    <name evidence="1" type="ORF">MM415A00796_0003</name>
</gene>
<dbReference type="EMBL" id="MT142402">
    <property type="protein sequence ID" value="QJA79999.1"/>
    <property type="molecule type" value="Genomic_DNA"/>
</dbReference>
<protein>
    <submittedName>
        <fullName evidence="1">Uncharacterized protein</fullName>
    </submittedName>
</protein>
<proteinExistence type="predicted"/>
<name>A0A6M3KDI2_9ZZZZ</name>
<organism evidence="1">
    <name type="scientific">viral metagenome</name>
    <dbReference type="NCBI Taxonomy" id="1070528"/>
    <lineage>
        <taxon>unclassified sequences</taxon>
        <taxon>metagenomes</taxon>
        <taxon>organismal metagenomes</taxon>
    </lineage>
</organism>
<evidence type="ECO:0000313" key="1">
    <source>
        <dbReference type="EMBL" id="QJA79999.1"/>
    </source>
</evidence>
<accession>A0A6M3KDI2</accession>
<sequence>MRQRATLGKYVAYRLHEDGISTMAFICVCGEAVAEGTFVHLDEGGSSAEMRCPRCHRYYQIRCSQEV</sequence>
<reference evidence="1" key="1">
    <citation type="submission" date="2020-03" db="EMBL/GenBank/DDBJ databases">
        <title>The deep terrestrial virosphere.</title>
        <authorList>
            <person name="Holmfeldt K."/>
            <person name="Nilsson E."/>
            <person name="Simone D."/>
            <person name="Lopez-Fernandez M."/>
            <person name="Wu X."/>
            <person name="de Brujin I."/>
            <person name="Lundin D."/>
            <person name="Andersson A."/>
            <person name="Bertilsson S."/>
            <person name="Dopson M."/>
        </authorList>
    </citation>
    <scope>NUCLEOTIDE SEQUENCE</scope>
    <source>
        <strain evidence="1">MM415A00796</strain>
    </source>
</reference>
<dbReference type="AlphaFoldDB" id="A0A6M3KDI2"/>